<evidence type="ECO:0000313" key="5">
    <source>
        <dbReference type="EMBL" id="PIS30675.1"/>
    </source>
</evidence>
<dbReference type="InterPro" id="IPR019734">
    <property type="entry name" value="TPR_rpt"/>
</dbReference>
<comment type="caution">
    <text evidence="5">The sequence shown here is derived from an EMBL/GenBank/DDBJ whole genome shotgun (WGS) entry which is preliminary data.</text>
</comment>
<dbReference type="Proteomes" id="UP000231343">
    <property type="component" value="Unassembled WGS sequence"/>
</dbReference>
<feature type="domain" description="Outer membrane lipoprotein BamD-like" evidence="4">
    <location>
        <begin position="300"/>
        <end position="452"/>
    </location>
</feature>
<dbReference type="InterPro" id="IPR008939">
    <property type="entry name" value="Lytic_TGlycosylase_superhlx_U"/>
</dbReference>
<evidence type="ECO:0000313" key="6">
    <source>
        <dbReference type="Proteomes" id="UP000231343"/>
    </source>
</evidence>
<dbReference type="SMART" id="SM00028">
    <property type="entry name" value="TPR"/>
    <property type="match status" value="7"/>
</dbReference>
<dbReference type="InterPro" id="IPR039565">
    <property type="entry name" value="BamD-like"/>
</dbReference>
<organism evidence="5 6">
    <name type="scientific">Candidatus Saganbacteria bacterium CG08_land_8_20_14_0_20_45_16</name>
    <dbReference type="NCBI Taxonomy" id="2014293"/>
    <lineage>
        <taxon>Bacteria</taxon>
        <taxon>Bacillati</taxon>
        <taxon>Saganbacteria</taxon>
    </lineage>
</organism>
<dbReference type="Gene3D" id="1.10.530.10">
    <property type="match status" value="1"/>
</dbReference>
<dbReference type="PROSITE" id="PS50005">
    <property type="entry name" value="TPR"/>
    <property type="match status" value="2"/>
</dbReference>
<dbReference type="Pfam" id="PF13432">
    <property type="entry name" value="TPR_16"/>
    <property type="match status" value="1"/>
</dbReference>
<keyword evidence="1" id="KW-0732">Signal</keyword>
<dbReference type="SUPFAM" id="SSF48452">
    <property type="entry name" value="TPR-like"/>
    <property type="match status" value="2"/>
</dbReference>
<dbReference type="PANTHER" id="PTHR37423">
    <property type="entry name" value="SOLUBLE LYTIC MUREIN TRANSGLYCOSYLASE-RELATED"/>
    <property type="match status" value="1"/>
</dbReference>
<dbReference type="Gene3D" id="1.25.40.10">
    <property type="entry name" value="Tetratricopeptide repeat domain"/>
    <property type="match status" value="3"/>
</dbReference>
<dbReference type="Pfam" id="PF13174">
    <property type="entry name" value="TPR_6"/>
    <property type="match status" value="3"/>
</dbReference>
<dbReference type="PANTHER" id="PTHR37423:SF2">
    <property type="entry name" value="MEMBRANE-BOUND LYTIC MUREIN TRANSGLYCOSYLASE C"/>
    <property type="match status" value="1"/>
</dbReference>
<dbReference type="Pfam" id="PF13525">
    <property type="entry name" value="YfiO"/>
    <property type="match status" value="1"/>
</dbReference>
<dbReference type="SUPFAM" id="SSF53955">
    <property type="entry name" value="Lysozyme-like"/>
    <property type="match status" value="1"/>
</dbReference>
<dbReference type="AlphaFoldDB" id="A0A2H0XZV4"/>
<evidence type="ECO:0008006" key="7">
    <source>
        <dbReference type="Google" id="ProtNLM"/>
    </source>
</evidence>
<name>A0A2H0XZV4_UNCSA</name>
<dbReference type="InterPro" id="IPR023346">
    <property type="entry name" value="Lysozyme-like_dom_sf"/>
</dbReference>
<evidence type="ECO:0000259" key="4">
    <source>
        <dbReference type="Pfam" id="PF13525"/>
    </source>
</evidence>
<sequence>MVNAVFPRRTHLSPSKLLIIGYELLLFYHPPCYNQNSSMKFLATLIVLAIICPAALGQTPTAREAFKTGFGLLEAGQPYAAIDQFKLVTKDTSYPLIDYAYYYIAEAYRQKNARPEAIQVYNIVITYFKNSTLVPVSYITMAEVQADNNDFSAGATTLHTMLVSFPKDALAAKARYLLGVYLVKLGQNEEAARVFRNIDLLHKDSYFAEKAIEQLDKLAKTSSLALYEAPAAEIYNLGIKYFKNGDKTKAKGYFNRLAKFYRKSTFYDEALLMLGRLQLRQGDLKSAEHYFRQVINLDKDAKPSAMYYLARTYEYKDNQAAAVSLLEKLTAQYPNSYCADEALYFLGKYYGKKGQAELAGQAFAKLVSNYPNSEYFDEASWAIGSSLFKSGNYTEAYTVFKKINSARTLFWSAKCATKANETAQAIDDYKATISRFDHSYYAYRAREELQKIGINIKLASVPDVPEAPEPIGSNSYDSIPHEQKYQELIALDLGDQAAQEAAFIEDIVPTPQKDKASLAKYHAYVSKGKFAKPIYFADQKILEAATAGKLDSLDPRFWRFAYPRGYWSFVEKYAREYQLDPYLVYAVIREESRFNSRALSHSQAYGLMQIIPSTGRLIARAIDLRYSSFKMYEPRVNIEMGTYYLASLIKRFNGNVPLALAGYNGGPVRIKKWLKNYQNFDLDEFIEDIPITETRNYVKKVMKSYYGYQRTYSSQ</sequence>
<dbReference type="SUPFAM" id="SSF48435">
    <property type="entry name" value="Bacterial muramidases"/>
    <property type="match status" value="1"/>
</dbReference>
<gene>
    <name evidence="5" type="ORF">COT42_02505</name>
</gene>
<dbReference type="InterPro" id="IPR008258">
    <property type="entry name" value="Transglycosylase_SLT_dom_1"/>
</dbReference>
<feature type="repeat" description="TPR" evidence="2">
    <location>
        <begin position="268"/>
        <end position="301"/>
    </location>
</feature>
<protein>
    <recommendedName>
        <fullName evidence="7">Transglycosylase SLT domain-containing protein</fullName>
    </recommendedName>
</protein>
<dbReference type="GO" id="GO:0004553">
    <property type="term" value="F:hydrolase activity, hydrolyzing O-glycosyl compounds"/>
    <property type="evidence" value="ECO:0007669"/>
    <property type="project" value="InterPro"/>
</dbReference>
<keyword evidence="2" id="KW-0802">TPR repeat</keyword>
<dbReference type="GO" id="GO:0042597">
    <property type="term" value="C:periplasmic space"/>
    <property type="evidence" value="ECO:0007669"/>
    <property type="project" value="InterPro"/>
</dbReference>
<dbReference type="InterPro" id="IPR011990">
    <property type="entry name" value="TPR-like_helical_dom_sf"/>
</dbReference>
<dbReference type="Pfam" id="PF01464">
    <property type="entry name" value="SLT"/>
    <property type="match status" value="1"/>
</dbReference>
<dbReference type="EMBL" id="PEYM01000051">
    <property type="protein sequence ID" value="PIS30675.1"/>
    <property type="molecule type" value="Genomic_DNA"/>
</dbReference>
<proteinExistence type="predicted"/>
<feature type="domain" description="Transglycosylase SLT" evidence="3">
    <location>
        <begin position="570"/>
        <end position="684"/>
    </location>
</feature>
<feature type="repeat" description="TPR" evidence="2">
    <location>
        <begin position="340"/>
        <end position="373"/>
    </location>
</feature>
<evidence type="ECO:0000256" key="1">
    <source>
        <dbReference type="ARBA" id="ARBA00022729"/>
    </source>
</evidence>
<accession>A0A2H0XZV4</accession>
<dbReference type="CDD" id="cd13401">
    <property type="entry name" value="Slt70-like"/>
    <property type="match status" value="1"/>
</dbReference>
<reference evidence="5 6" key="1">
    <citation type="submission" date="2017-09" db="EMBL/GenBank/DDBJ databases">
        <title>Depth-based differentiation of microbial function through sediment-hosted aquifers and enrichment of novel symbionts in the deep terrestrial subsurface.</title>
        <authorList>
            <person name="Probst A.J."/>
            <person name="Ladd B."/>
            <person name="Jarett J.K."/>
            <person name="Geller-Mcgrath D.E."/>
            <person name="Sieber C.M."/>
            <person name="Emerson J.B."/>
            <person name="Anantharaman K."/>
            <person name="Thomas B.C."/>
            <person name="Malmstrom R."/>
            <person name="Stieglmeier M."/>
            <person name="Klingl A."/>
            <person name="Woyke T."/>
            <person name="Ryan C.M."/>
            <person name="Banfield J.F."/>
        </authorList>
    </citation>
    <scope>NUCLEOTIDE SEQUENCE [LARGE SCALE GENOMIC DNA]</scope>
    <source>
        <strain evidence="5">CG08_land_8_20_14_0_20_45_16</strain>
    </source>
</reference>
<evidence type="ECO:0000256" key="2">
    <source>
        <dbReference type="PROSITE-ProRule" id="PRU00339"/>
    </source>
</evidence>
<evidence type="ECO:0000259" key="3">
    <source>
        <dbReference type="Pfam" id="PF01464"/>
    </source>
</evidence>